<gene>
    <name evidence="2" type="ORF">TM448B05255_0008</name>
</gene>
<evidence type="ECO:0000313" key="2">
    <source>
        <dbReference type="EMBL" id="QJI03866.1"/>
    </source>
</evidence>
<dbReference type="CDD" id="cd00085">
    <property type="entry name" value="HNHc"/>
    <property type="match status" value="1"/>
</dbReference>
<sequence length="122" mass="14105">MKKKRKTLRTKADRLFSIYIRNRDKFCVRCGKAENLQCAHIISRAVLATRYDGDNALALCPNCHINFAHKNPLLFSEFIYKRLGEKKYRVLVEKGKKIGNLKPDFYEEVIATLNKLNATVGE</sequence>
<proteinExistence type="predicted"/>
<dbReference type="InterPro" id="IPR002711">
    <property type="entry name" value="HNH"/>
</dbReference>
<dbReference type="GO" id="GO:0008270">
    <property type="term" value="F:zinc ion binding"/>
    <property type="evidence" value="ECO:0007669"/>
    <property type="project" value="InterPro"/>
</dbReference>
<reference evidence="2" key="1">
    <citation type="submission" date="2020-03" db="EMBL/GenBank/DDBJ databases">
        <title>The deep terrestrial virosphere.</title>
        <authorList>
            <person name="Holmfeldt K."/>
            <person name="Nilsson E."/>
            <person name="Simone D."/>
            <person name="Lopez-Fernandez M."/>
            <person name="Wu X."/>
            <person name="de Brujin I."/>
            <person name="Lundin D."/>
            <person name="Andersson A."/>
            <person name="Bertilsson S."/>
            <person name="Dopson M."/>
        </authorList>
    </citation>
    <scope>NUCLEOTIDE SEQUENCE</scope>
    <source>
        <strain evidence="2">TM448B05255</strain>
    </source>
</reference>
<keyword evidence="2" id="KW-0378">Hydrolase</keyword>
<dbReference type="GO" id="GO:0004519">
    <property type="term" value="F:endonuclease activity"/>
    <property type="evidence" value="ECO:0007669"/>
    <property type="project" value="UniProtKB-KW"/>
</dbReference>
<name>A0A6M3Y5V7_9ZZZZ</name>
<accession>A0A6M3Y5V7</accession>
<dbReference type="Gene3D" id="1.10.30.50">
    <property type="match status" value="1"/>
</dbReference>
<organism evidence="2">
    <name type="scientific">viral metagenome</name>
    <dbReference type="NCBI Taxonomy" id="1070528"/>
    <lineage>
        <taxon>unclassified sequences</taxon>
        <taxon>metagenomes</taxon>
        <taxon>organismal metagenomes</taxon>
    </lineage>
</organism>
<dbReference type="AlphaFoldDB" id="A0A6M3Y5V7"/>
<dbReference type="Pfam" id="PF01844">
    <property type="entry name" value="HNH"/>
    <property type="match status" value="1"/>
</dbReference>
<dbReference type="EMBL" id="MT145126">
    <property type="protein sequence ID" value="QJI03866.1"/>
    <property type="molecule type" value="Genomic_DNA"/>
</dbReference>
<evidence type="ECO:0000259" key="1">
    <source>
        <dbReference type="Pfam" id="PF01844"/>
    </source>
</evidence>
<dbReference type="InterPro" id="IPR003615">
    <property type="entry name" value="HNH_nuc"/>
</dbReference>
<protein>
    <submittedName>
        <fullName evidence="2">Putative homing endonuclease</fullName>
    </submittedName>
</protein>
<keyword evidence="2" id="KW-0255">Endonuclease</keyword>
<dbReference type="GO" id="GO:0003676">
    <property type="term" value="F:nucleic acid binding"/>
    <property type="evidence" value="ECO:0007669"/>
    <property type="project" value="InterPro"/>
</dbReference>
<keyword evidence="2" id="KW-0540">Nuclease</keyword>
<feature type="domain" description="HNH" evidence="1">
    <location>
        <begin position="27"/>
        <end position="64"/>
    </location>
</feature>